<feature type="chain" id="PRO_5015130046" description="Glutathione hydrolase proenzyme" evidence="9">
    <location>
        <begin position="27"/>
        <end position="575"/>
    </location>
</feature>
<dbReference type="Gene3D" id="1.10.246.130">
    <property type="match status" value="1"/>
</dbReference>
<feature type="region of interest" description="Disordered" evidence="8">
    <location>
        <begin position="552"/>
        <end position="575"/>
    </location>
</feature>
<feature type="binding site" evidence="6">
    <location>
        <begin position="449"/>
        <end position="450"/>
    </location>
    <ligand>
        <name>L-glutamate</name>
        <dbReference type="ChEBI" id="CHEBI:29985"/>
    </ligand>
</feature>
<dbReference type="InterPro" id="IPR043137">
    <property type="entry name" value="GGT_ssub_C"/>
</dbReference>
<evidence type="ECO:0000256" key="9">
    <source>
        <dbReference type="SAM" id="SignalP"/>
    </source>
</evidence>
<evidence type="ECO:0000256" key="4">
    <source>
        <dbReference type="ARBA" id="ARBA00047417"/>
    </source>
</evidence>
<name>A0A2P1PN81_9GAMM</name>
<dbReference type="OrthoDB" id="5297205at2"/>
<comment type="similarity">
    <text evidence="7">Belongs to the gamma-glutamyltransferase family.</text>
</comment>
<feature type="binding site" evidence="6">
    <location>
        <position position="420"/>
    </location>
    <ligand>
        <name>L-glutamate</name>
        <dbReference type="ChEBI" id="CHEBI:29985"/>
    </ligand>
</feature>
<protein>
    <recommendedName>
        <fullName evidence="7">Glutathione hydrolase proenzyme</fullName>
        <ecNumber evidence="7">2.3.2.2</ecNumber>
        <ecNumber evidence="7">3.4.19.13</ecNumber>
    </recommendedName>
    <component>
        <recommendedName>
            <fullName evidence="7">Glutathione hydrolase large chain</fullName>
        </recommendedName>
    </component>
    <component>
        <recommendedName>
            <fullName evidence="7">Glutathione hydrolase small chain</fullName>
        </recommendedName>
    </component>
</protein>
<evidence type="ECO:0000256" key="8">
    <source>
        <dbReference type="SAM" id="MobiDB-lite"/>
    </source>
</evidence>
<dbReference type="GO" id="GO:0036374">
    <property type="term" value="F:glutathione hydrolase activity"/>
    <property type="evidence" value="ECO:0007669"/>
    <property type="project" value="UniProtKB-UniRule"/>
</dbReference>
<dbReference type="InterPro" id="IPR000101">
    <property type="entry name" value="GGT_peptidase"/>
</dbReference>
<keyword evidence="11" id="KW-1185">Reference proteome</keyword>
<dbReference type="InterPro" id="IPR043138">
    <property type="entry name" value="GGT_lsub"/>
</dbReference>
<keyword evidence="9" id="KW-0732">Signal</keyword>
<evidence type="ECO:0000256" key="2">
    <source>
        <dbReference type="ARBA" id="ARBA00001089"/>
    </source>
</evidence>
<feature type="binding site" evidence="6">
    <location>
        <position position="470"/>
    </location>
    <ligand>
        <name>L-glutamate</name>
        <dbReference type="ChEBI" id="CHEBI:29985"/>
    </ligand>
</feature>
<dbReference type="KEGG" id="xba:C7S18_03475"/>
<dbReference type="EC" id="3.4.19.13" evidence="7"/>
<comment type="catalytic activity">
    <reaction evidence="4 7">
        <text>an N-terminal (5-L-glutamyl)-[peptide] + an alpha-amino acid = 5-L-glutamyl amino acid + an N-terminal L-alpha-aminoacyl-[peptide]</text>
        <dbReference type="Rhea" id="RHEA:23904"/>
        <dbReference type="Rhea" id="RHEA-COMP:9780"/>
        <dbReference type="Rhea" id="RHEA-COMP:9795"/>
        <dbReference type="ChEBI" id="CHEBI:77644"/>
        <dbReference type="ChEBI" id="CHEBI:78597"/>
        <dbReference type="ChEBI" id="CHEBI:78599"/>
        <dbReference type="ChEBI" id="CHEBI:78608"/>
        <dbReference type="EC" id="2.3.2.2"/>
    </reaction>
</comment>
<evidence type="ECO:0000256" key="7">
    <source>
        <dbReference type="RuleBase" id="RU368036"/>
    </source>
</evidence>
<dbReference type="PANTHER" id="PTHR43199">
    <property type="entry name" value="GLUTATHIONE HYDROLASE"/>
    <property type="match status" value="1"/>
</dbReference>
<reference evidence="10 11" key="2">
    <citation type="submission" date="2018-03" db="EMBL/GenBank/DDBJ databases">
        <authorList>
            <person name="Keele B.F."/>
        </authorList>
    </citation>
    <scope>NUCLEOTIDE SEQUENCE [LARGE SCALE GENOMIC DNA]</scope>
    <source>
        <strain evidence="10 11">D13</strain>
    </source>
</reference>
<dbReference type="PRINTS" id="PR01210">
    <property type="entry name" value="GGTRANSPTASE"/>
</dbReference>
<dbReference type="RefSeq" id="WP_106890235.1">
    <property type="nucleotide sequence ID" value="NZ_CP027860.1"/>
</dbReference>
<dbReference type="GO" id="GO:0103068">
    <property type="term" value="F:leukotriene C4 gamma-glutamyl transferase activity"/>
    <property type="evidence" value="ECO:0007669"/>
    <property type="project" value="UniProtKB-EC"/>
</dbReference>
<comment type="catalytic activity">
    <reaction evidence="1 7">
        <text>an S-substituted glutathione + H2O = an S-substituted L-cysteinylglycine + L-glutamate</text>
        <dbReference type="Rhea" id="RHEA:59468"/>
        <dbReference type="ChEBI" id="CHEBI:15377"/>
        <dbReference type="ChEBI" id="CHEBI:29985"/>
        <dbReference type="ChEBI" id="CHEBI:90779"/>
        <dbReference type="ChEBI" id="CHEBI:143103"/>
        <dbReference type="EC" id="3.4.19.13"/>
    </reaction>
</comment>
<keyword evidence="7 10" id="KW-0808">Transferase</keyword>
<evidence type="ECO:0000313" key="10">
    <source>
        <dbReference type="EMBL" id="AVP96306.1"/>
    </source>
</evidence>
<comment type="catalytic activity">
    <reaction evidence="2 7">
        <text>glutathione + H2O = L-cysteinylglycine + L-glutamate</text>
        <dbReference type="Rhea" id="RHEA:28807"/>
        <dbReference type="ChEBI" id="CHEBI:15377"/>
        <dbReference type="ChEBI" id="CHEBI:29985"/>
        <dbReference type="ChEBI" id="CHEBI:57925"/>
        <dbReference type="ChEBI" id="CHEBI:61694"/>
        <dbReference type="EC" id="3.4.19.13"/>
    </reaction>
</comment>
<evidence type="ECO:0000256" key="3">
    <source>
        <dbReference type="ARBA" id="ARBA00023315"/>
    </source>
</evidence>
<dbReference type="GO" id="GO:0006751">
    <property type="term" value="P:glutathione catabolic process"/>
    <property type="evidence" value="ECO:0007669"/>
    <property type="project" value="UniProtKB-UniRule"/>
</dbReference>
<dbReference type="InterPro" id="IPR051792">
    <property type="entry name" value="GGT_bact"/>
</dbReference>
<comment type="PTM">
    <text evidence="7">Cleaved by autocatalysis into a large and a small subunit.</text>
</comment>
<feature type="active site" description="Nucleophile" evidence="5">
    <location>
        <position position="378"/>
    </location>
</feature>
<keyword evidence="3 7" id="KW-0012">Acyltransferase</keyword>
<reference evidence="10 11" key="1">
    <citation type="submission" date="2018-03" db="EMBL/GenBank/DDBJ databases">
        <title>Ahniella affigens gen. nov., sp. nov., a gammaproteobacterium isolated from sandy soil near a stream.</title>
        <authorList>
            <person name="Ko Y."/>
            <person name="Kim J.-H."/>
        </authorList>
    </citation>
    <scope>NUCLEOTIDE SEQUENCE [LARGE SCALE GENOMIC DNA]</scope>
    <source>
        <strain evidence="10 11">D13</strain>
    </source>
</reference>
<comment type="subunit">
    <text evidence="7">This enzyme consists of two polypeptide chains, which are synthesized in precursor form from a single polypeptide.</text>
</comment>
<organism evidence="10 11">
    <name type="scientific">Ahniella affigens</name>
    <dbReference type="NCBI Taxonomy" id="2021234"/>
    <lineage>
        <taxon>Bacteria</taxon>
        <taxon>Pseudomonadati</taxon>
        <taxon>Pseudomonadota</taxon>
        <taxon>Gammaproteobacteria</taxon>
        <taxon>Lysobacterales</taxon>
        <taxon>Rhodanobacteraceae</taxon>
        <taxon>Ahniella</taxon>
    </lineage>
</organism>
<dbReference type="UniPathway" id="UPA00204"/>
<keyword evidence="7" id="KW-0865">Zymogen</keyword>
<feature type="binding site" evidence="6">
    <location>
        <begin position="396"/>
        <end position="398"/>
    </location>
    <ligand>
        <name>L-glutamate</name>
        <dbReference type="ChEBI" id="CHEBI:29985"/>
    </ligand>
</feature>
<gene>
    <name evidence="10" type="primary">ggt</name>
    <name evidence="10" type="ORF">C7S18_03475</name>
</gene>
<dbReference type="InterPro" id="IPR029055">
    <property type="entry name" value="Ntn_hydrolases_N"/>
</dbReference>
<feature type="binding site" evidence="6">
    <location>
        <position position="105"/>
    </location>
    <ligand>
        <name>L-glutamate</name>
        <dbReference type="ChEBI" id="CHEBI:29985"/>
    </ligand>
</feature>
<feature type="signal peptide" evidence="9">
    <location>
        <begin position="1"/>
        <end position="26"/>
    </location>
</feature>
<evidence type="ECO:0000256" key="6">
    <source>
        <dbReference type="PIRSR" id="PIRSR600101-2"/>
    </source>
</evidence>
<dbReference type="NCBIfam" id="TIGR00066">
    <property type="entry name" value="g_glut_trans"/>
    <property type="match status" value="1"/>
</dbReference>
<dbReference type="PANTHER" id="PTHR43199:SF6">
    <property type="entry name" value="GLUTATHIONE HYDROLASE PROENZYME"/>
    <property type="match status" value="1"/>
</dbReference>
<dbReference type="Gene3D" id="3.60.20.40">
    <property type="match status" value="1"/>
</dbReference>
<comment type="pathway">
    <text evidence="7">Sulfur metabolism; glutathione metabolism.</text>
</comment>
<dbReference type="SUPFAM" id="SSF56235">
    <property type="entry name" value="N-terminal nucleophile aminohydrolases (Ntn hydrolases)"/>
    <property type="match status" value="1"/>
</dbReference>
<accession>A0A2P1PN81</accession>
<evidence type="ECO:0000256" key="5">
    <source>
        <dbReference type="PIRSR" id="PIRSR600101-1"/>
    </source>
</evidence>
<keyword evidence="7" id="KW-0317">Glutathione biosynthesis</keyword>
<dbReference type="AlphaFoldDB" id="A0A2P1PN81"/>
<dbReference type="EC" id="2.3.2.2" evidence="7"/>
<evidence type="ECO:0000256" key="1">
    <source>
        <dbReference type="ARBA" id="ARBA00001049"/>
    </source>
</evidence>
<keyword evidence="7" id="KW-0378">Hydrolase</keyword>
<dbReference type="GO" id="GO:0006750">
    <property type="term" value="P:glutathione biosynthetic process"/>
    <property type="evidence" value="ECO:0007669"/>
    <property type="project" value="UniProtKB-KW"/>
</dbReference>
<dbReference type="Pfam" id="PF01019">
    <property type="entry name" value="G_glu_transpept"/>
    <property type="match status" value="1"/>
</dbReference>
<dbReference type="Proteomes" id="UP000241074">
    <property type="component" value="Chromosome"/>
</dbReference>
<dbReference type="EMBL" id="CP027860">
    <property type="protein sequence ID" value="AVP96306.1"/>
    <property type="molecule type" value="Genomic_DNA"/>
</dbReference>
<sequence length="575" mass="61016">MSPIRITFARLLGGTLLLASITPAWAAERAANALKPGANAIASAHHLATDAGFEVLAEGGNAFDAAVAVSAALAVVEPSSSGLGGGGFWLLHRASDGRDLFIDGREVAPAKVDAKAYLDAEGNLDRDKSVNGALAAGIPGHPAALVHLAEQYGRLPLKRSLAPAIRLADQGFALESRLQSMIAIRRDVMLRYPASASVFLRNGNVPELGTIIKQPDLAKTFKRLAKRGAKGFYQGKVAEMLVAGVQAAGGNWQLSDLADYRVKEREPLRFQYRDYQIVSAPPPSSGGVVMATVFNILEGYDFGNLSSADQTHLLVESMRRAYRDRSYVLGDPDFVDMPLQRLTSKDYAAGLRAAIRLDKATPSSSLPEGATIHSGTDTTHFSVIDADGNLVAATMSVNLPMGSAFIPSGTGVILNNEMDDFALKANAPNAYGLVGTDANAPAPGKRMLSTMSPTFAFGPTRTAVIGTPGGSRIATMVLLGLLEFMNGKSAEAIVSRPRIHHQYLPDVISTEANALSREDTKALQARGHTINDSERPWGNMHVVIWDRTQNQLSGAADPRSPVGSARVEPALLGKH</sequence>
<proteinExistence type="inferred from homology"/>
<evidence type="ECO:0000313" key="11">
    <source>
        <dbReference type="Proteomes" id="UP000241074"/>
    </source>
</evidence>